<evidence type="ECO:0000256" key="9">
    <source>
        <dbReference type="ARBA" id="ARBA00023136"/>
    </source>
</evidence>
<evidence type="ECO:0000256" key="3">
    <source>
        <dbReference type="ARBA" id="ARBA00007171"/>
    </source>
</evidence>
<feature type="domain" description="Penicillin-binding protein dimerisation" evidence="12">
    <location>
        <begin position="53"/>
        <end position="296"/>
    </location>
</feature>
<reference evidence="13" key="2">
    <citation type="journal article" date="2021" name="PeerJ">
        <title>Extensive microbial diversity within the chicken gut microbiome revealed by metagenomics and culture.</title>
        <authorList>
            <person name="Gilroy R."/>
            <person name="Ravi A."/>
            <person name="Getino M."/>
            <person name="Pursley I."/>
            <person name="Horton D.L."/>
            <person name="Alikhan N.F."/>
            <person name="Baker D."/>
            <person name="Gharbi K."/>
            <person name="Hall N."/>
            <person name="Watson M."/>
            <person name="Adriaenssens E.M."/>
            <person name="Foster-Nyarko E."/>
            <person name="Jarju S."/>
            <person name="Secka A."/>
            <person name="Antonio M."/>
            <person name="Oren A."/>
            <person name="Chaudhuri R.R."/>
            <person name="La Ragione R."/>
            <person name="Hildebrand F."/>
            <person name="Pallen M.J."/>
        </authorList>
    </citation>
    <scope>NUCLEOTIDE SEQUENCE</scope>
    <source>
        <strain evidence="13">ChiHecec3B27-6122</strain>
    </source>
</reference>
<accession>A0A9D1K8X0</accession>
<dbReference type="SUPFAM" id="SSF56601">
    <property type="entry name" value="beta-lactamase/transpeptidase-like"/>
    <property type="match status" value="1"/>
</dbReference>
<comment type="subcellular location">
    <subcellularLocation>
        <location evidence="2">Cell membrane</location>
    </subcellularLocation>
    <subcellularLocation>
        <location evidence="1">Membrane</location>
        <topology evidence="1">Single-pass membrane protein</topology>
    </subcellularLocation>
</comment>
<evidence type="ECO:0000256" key="1">
    <source>
        <dbReference type="ARBA" id="ARBA00004167"/>
    </source>
</evidence>
<keyword evidence="4" id="KW-1003">Cell membrane</keyword>
<evidence type="ECO:0008006" key="15">
    <source>
        <dbReference type="Google" id="ProtNLM"/>
    </source>
</evidence>
<dbReference type="InterPro" id="IPR036138">
    <property type="entry name" value="PBP_dimer_sf"/>
</dbReference>
<dbReference type="Pfam" id="PF03717">
    <property type="entry name" value="PBP_dimer"/>
    <property type="match status" value="1"/>
</dbReference>
<evidence type="ECO:0000256" key="6">
    <source>
        <dbReference type="ARBA" id="ARBA00022960"/>
    </source>
</evidence>
<dbReference type="GO" id="GO:0071972">
    <property type="term" value="F:peptidoglycan L,D-transpeptidase activity"/>
    <property type="evidence" value="ECO:0007669"/>
    <property type="project" value="TreeGrafter"/>
</dbReference>
<proteinExistence type="inferred from homology"/>
<dbReference type="PANTHER" id="PTHR30627:SF2">
    <property type="entry name" value="PEPTIDOGLYCAN D,D-TRANSPEPTIDASE MRDA"/>
    <property type="match status" value="1"/>
</dbReference>
<keyword evidence="6" id="KW-0133">Cell shape</keyword>
<keyword evidence="9" id="KW-0472">Membrane</keyword>
<evidence type="ECO:0000259" key="11">
    <source>
        <dbReference type="Pfam" id="PF00905"/>
    </source>
</evidence>
<dbReference type="Pfam" id="PF00905">
    <property type="entry name" value="Transpeptidase"/>
    <property type="match status" value="1"/>
</dbReference>
<evidence type="ECO:0000313" key="13">
    <source>
        <dbReference type="EMBL" id="HIS97794.1"/>
    </source>
</evidence>
<sequence length="713" mass="78951">MKKLVSSGRMFAFGFIVTALLALCVVTLYKLQIIEGAAYYEESQENQSSLQTVTASRGNILDRYGRVLVSNRECYNLKISDTRLFSDEVEDPNSVILEMVNLIEASGETYTDDLPITQEPPFEYTDMTELQRTLLTAYLKGKGLDEDTTAVELMSYFRTRYDIANSYTAEEMRKIAGVRYAINVRYEINTSSYIFVEDASIDLISDLMGVVGNVVEVETSYIREYSTQYAAHILGYVGSMNEAEVDKYRAGKENSTYDYDTKVGKDGIEYVCEEWLHGTNGQATVTRTSSGTVTNTIYEKDPVPGNHVYLTIDIELQEAVERALESGIYAMQLSRDEENVEAVAEGREDEVREDIQGGAVVVVDVDTGEPLAMASYPTFDLSRITDESYYKEVLEADYDPLYNRTTMGAYEPGSTFKPCTAIAGLSENLINTETTILCDGVFTKYETQGYAPECWIYSQNNFTHGHDNVTKAIMDSCNIFFYTLADDMGIRTLMEYAKNFGLGEATGIELPEVTGNMANPDTHLNYDVDQWYDGDTVQAGIGQSDSIFTPLQLAEYCAAIANGGTRHSAAIVKSVRSFDYSTQLYNKGVEVLSTVESADYNWAAVQQGMYEMANNVNSSGTNVYLTLHDYSYNGVSLPVAAKTGTSQLGEDKTNNAIFMCYAPFDDPQIAVSIVVERGASGANLANIAKNVLDAYFSLGVTETTAEGEYTLLK</sequence>
<dbReference type="InterPro" id="IPR050515">
    <property type="entry name" value="Beta-lactam/transpept"/>
</dbReference>
<name>A0A9D1K8X0_9FIRM</name>
<evidence type="ECO:0000256" key="8">
    <source>
        <dbReference type="ARBA" id="ARBA00022989"/>
    </source>
</evidence>
<keyword evidence="8" id="KW-1133">Transmembrane helix</keyword>
<dbReference type="Proteomes" id="UP000886876">
    <property type="component" value="Unassembled WGS sequence"/>
</dbReference>
<evidence type="ECO:0000313" key="14">
    <source>
        <dbReference type="Proteomes" id="UP000886876"/>
    </source>
</evidence>
<keyword evidence="10" id="KW-0961">Cell wall biogenesis/degradation</keyword>
<comment type="caution">
    <text evidence="13">The sequence shown here is derived from an EMBL/GenBank/DDBJ whole genome shotgun (WGS) entry which is preliminary data.</text>
</comment>
<feature type="domain" description="Penicillin-binding protein transpeptidase" evidence="11">
    <location>
        <begin position="358"/>
        <end position="692"/>
    </location>
</feature>
<dbReference type="AlphaFoldDB" id="A0A9D1K8X0"/>
<evidence type="ECO:0000256" key="5">
    <source>
        <dbReference type="ARBA" id="ARBA00022692"/>
    </source>
</evidence>
<dbReference type="GO" id="GO:0009252">
    <property type="term" value="P:peptidoglycan biosynthetic process"/>
    <property type="evidence" value="ECO:0007669"/>
    <property type="project" value="UniProtKB-KW"/>
</dbReference>
<dbReference type="Gene3D" id="3.90.1310.10">
    <property type="entry name" value="Penicillin-binding protein 2a (Domain 2)"/>
    <property type="match status" value="1"/>
</dbReference>
<dbReference type="EMBL" id="DVJS01000185">
    <property type="protein sequence ID" value="HIS97794.1"/>
    <property type="molecule type" value="Genomic_DNA"/>
</dbReference>
<organism evidence="13 14">
    <name type="scientific">Candidatus Scatomorpha pullistercoris</name>
    <dbReference type="NCBI Taxonomy" id="2840929"/>
    <lineage>
        <taxon>Bacteria</taxon>
        <taxon>Bacillati</taxon>
        <taxon>Bacillota</taxon>
        <taxon>Clostridia</taxon>
        <taxon>Eubacteriales</taxon>
        <taxon>Candidatus Scatomorpha</taxon>
    </lineage>
</organism>
<comment type="similarity">
    <text evidence="3">Belongs to the transpeptidase family.</text>
</comment>
<reference evidence="13" key="1">
    <citation type="submission" date="2020-10" db="EMBL/GenBank/DDBJ databases">
        <authorList>
            <person name="Gilroy R."/>
        </authorList>
    </citation>
    <scope>NUCLEOTIDE SEQUENCE</scope>
    <source>
        <strain evidence="13">ChiHecec3B27-6122</strain>
    </source>
</reference>
<dbReference type="InterPro" id="IPR001460">
    <property type="entry name" value="PCN-bd_Tpept"/>
</dbReference>
<dbReference type="GO" id="GO:0008658">
    <property type="term" value="F:penicillin binding"/>
    <property type="evidence" value="ECO:0007669"/>
    <property type="project" value="InterPro"/>
</dbReference>
<evidence type="ECO:0000256" key="2">
    <source>
        <dbReference type="ARBA" id="ARBA00004236"/>
    </source>
</evidence>
<dbReference type="GO" id="GO:0008360">
    <property type="term" value="P:regulation of cell shape"/>
    <property type="evidence" value="ECO:0007669"/>
    <property type="project" value="UniProtKB-KW"/>
</dbReference>
<dbReference type="Gene3D" id="3.40.710.10">
    <property type="entry name" value="DD-peptidase/beta-lactamase superfamily"/>
    <property type="match status" value="1"/>
</dbReference>
<keyword evidence="5" id="KW-0812">Transmembrane</keyword>
<gene>
    <name evidence="13" type="ORF">IAD42_07460</name>
</gene>
<keyword evidence="7" id="KW-0573">Peptidoglycan synthesis</keyword>
<dbReference type="PANTHER" id="PTHR30627">
    <property type="entry name" value="PEPTIDOGLYCAN D,D-TRANSPEPTIDASE"/>
    <property type="match status" value="1"/>
</dbReference>
<dbReference type="InterPro" id="IPR012338">
    <property type="entry name" value="Beta-lactam/transpept-like"/>
</dbReference>
<dbReference type="SUPFAM" id="SSF56519">
    <property type="entry name" value="Penicillin binding protein dimerisation domain"/>
    <property type="match status" value="1"/>
</dbReference>
<dbReference type="GO" id="GO:0071555">
    <property type="term" value="P:cell wall organization"/>
    <property type="evidence" value="ECO:0007669"/>
    <property type="project" value="UniProtKB-KW"/>
</dbReference>
<dbReference type="Gene3D" id="1.10.10.1230">
    <property type="entry name" value="Penicillin-binding protein, N-terminal non-catalytic domain, head sub-domain"/>
    <property type="match status" value="1"/>
</dbReference>
<evidence type="ECO:0000256" key="7">
    <source>
        <dbReference type="ARBA" id="ARBA00022984"/>
    </source>
</evidence>
<evidence type="ECO:0000259" key="12">
    <source>
        <dbReference type="Pfam" id="PF03717"/>
    </source>
</evidence>
<protein>
    <recommendedName>
        <fullName evidence="15">Penicillin-binding protein 2</fullName>
    </recommendedName>
</protein>
<evidence type="ECO:0000256" key="10">
    <source>
        <dbReference type="ARBA" id="ARBA00023316"/>
    </source>
</evidence>
<evidence type="ECO:0000256" key="4">
    <source>
        <dbReference type="ARBA" id="ARBA00022475"/>
    </source>
</evidence>
<dbReference type="GO" id="GO:0005886">
    <property type="term" value="C:plasma membrane"/>
    <property type="evidence" value="ECO:0007669"/>
    <property type="project" value="UniProtKB-SubCell"/>
</dbReference>
<dbReference type="InterPro" id="IPR005311">
    <property type="entry name" value="PBP_dimer"/>
</dbReference>